<comment type="subcellular location">
    <subcellularLocation>
        <location evidence="1">Cytoplasm</location>
    </subcellularLocation>
</comment>
<reference evidence="9 10" key="1">
    <citation type="submission" date="2024-05" db="EMBL/GenBank/DDBJ databases">
        <title>Haplotype-resolved chromosome-level genome assembly of Huyou (Citrus changshanensis).</title>
        <authorList>
            <person name="Miao C."/>
            <person name="Chen W."/>
            <person name="Wu Y."/>
            <person name="Wang L."/>
            <person name="Zhao S."/>
            <person name="Grierson D."/>
            <person name="Xu C."/>
            <person name="Chen K."/>
        </authorList>
    </citation>
    <scope>NUCLEOTIDE SEQUENCE [LARGE SCALE GENOMIC DNA]</scope>
    <source>
        <strain evidence="9">01-14</strain>
        <tissue evidence="9">Leaf</tissue>
    </source>
</reference>
<organism evidence="9 10">
    <name type="scientific">Citrus x changshan-huyou</name>
    <dbReference type="NCBI Taxonomy" id="2935761"/>
    <lineage>
        <taxon>Eukaryota</taxon>
        <taxon>Viridiplantae</taxon>
        <taxon>Streptophyta</taxon>
        <taxon>Embryophyta</taxon>
        <taxon>Tracheophyta</taxon>
        <taxon>Spermatophyta</taxon>
        <taxon>Magnoliopsida</taxon>
        <taxon>eudicotyledons</taxon>
        <taxon>Gunneridae</taxon>
        <taxon>Pentapetalae</taxon>
        <taxon>rosids</taxon>
        <taxon>malvids</taxon>
        <taxon>Sapindales</taxon>
        <taxon>Rutaceae</taxon>
        <taxon>Aurantioideae</taxon>
        <taxon>Citrus</taxon>
    </lineage>
</organism>
<keyword evidence="5" id="KW-0862">Zinc</keyword>
<evidence type="ECO:0000259" key="8">
    <source>
        <dbReference type="PROSITE" id="PS51795"/>
    </source>
</evidence>
<dbReference type="PROSITE" id="PS51795">
    <property type="entry name" value="ZF_FLZ"/>
    <property type="match status" value="1"/>
</dbReference>
<gene>
    <name evidence="9" type="ORF">WN944_025781</name>
</gene>
<sequence>MSAARRRAFRSSSQGELSVVNHLRPIESPVSFLEIKKRPTPSVTIAKSREEKPPPRVEWTLGSPGTDDSQSDKKKVDDGFCGFLKACSLCKKKLKDTADVYMYGYLRAFCSAECRDDQIALDGFDKEVSREPSKMEMGGMISTKDRRGFGTKRFK</sequence>
<evidence type="ECO:0000256" key="1">
    <source>
        <dbReference type="ARBA" id="ARBA00004496"/>
    </source>
</evidence>
<keyword evidence="4" id="KW-0479">Metal-binding</keyword>
<dbReference type="Pfam" id="PF04570">
    <property type="entry name" value="zf-FLZ"/>
    <property type="match status" value="1"/>
</dbReference>
<proteinExistence type="inferred from homology"/>
<evidence type="ECO:0000256" key="7">
    <source>
        <dbReference type="SAM" id="MobiDB-lite"/>
    </source>
</evidence>
<evidence type="ECO:0000256" key="6">
    <source>
        <dbReference type="PROSITE-ProRule" id="PRU01131"/>
    </source>
</evidence>
<comment type="similarity">
    <text evidence="2">Belongs to the FLZ family.</text>
</comment>
<evidence type="ECO:0000256" key="3">
    <source>
        <dbReference type="ARBA" id="ARBA00022490"/>
    </source>
</evidence>
<dbReference type="EMBL" id="JBCGBO010000024">
    <property type="protein sequence ID" value="KAK9182636.1"/>
    <property type="molecule type" value="Genomic_DNA"/>
</dbReference>
<evidence type="ECO:0000256" key="2">
    <source>
        <dbReference type="ARBA" id="ARBA00009374"/>
    </source>
</evidence>
<evidence type="ECO:0000313" key="10">
    <source>
        <dbReference type="Proteomes" id="UP001428341"/>
    </source>
</evidence>
<keyword evidence="5" id="KW-0863">Zinc-finger</keyword>
<dbReference type="PANTHER" id="PTHR33059">
    <property type="entry name" value="FCS-LIKE ZINC FINGER 5"/>
    <property type="match status" value="1"/>
</dbReference>
<protein>
    <recommendedName>
        <fullName evidence="8">FLZ-type domain-containing protein</fullName>
    </recommendedName>
</protein>
<name>A0AAP0LTW3_9ROSI</name>
<feature type="zinc finger region" description="FLZ-type" evidence="6">
    <location>
        <begin position="82"/>
        <end position="126"/>
    </location>
</feature>
<keyword evidence="3" id="KW-0963">Cytoplasm</keyword>
<comment type="caution">
    <text evidence="9">The sequence shown here is derived from an EMBL/GenBank/DDBJ whole genome shotgun (WGS) entry which is preliminary data.</text>
</comment>
<accession>A0AAP0LTW3</accession>
<evidence type="ECO:0000256" key="4">
    <source>
        <dbReference type="ARBA" id="ARBA00022723"/>
    </source>
</evidence>
<keyword evidence="10" id="KW-1185">Reference proteome</keyword>
<dbReference type="GO" id="GO:0005737">
    <property type="term" value="C:cytoplasm"/>
    <property type="evidence" value="ECO:0007669"/>
    <property type="project" value="UniProtKB-SubCell"/>
</dbReference>
<feature type="domain" description="FLZ-type" evidence="8">
    <location>
        <begin position="82"/>
        <end position="126"/>
    </location>
</feature>
<dbReference type="GO" id="GO:0008270">
    <property type="term" value="F:zinc ion binding"/>
    <property type="evidence" value="ECO:0007669"/>
    <property type="project" value="UniProtKB-KW"/>
</dbReference>
<dbReference type="PANTHER" id="PTHR33059:SF81">
    <property type="entry name" value="FLZ-TYPE DOMAIN-CONTAINING PROTEIN"/>
    <property type="match status" value="1"/>
</dbReference>
<feature type="region of interest" description="Disordered" evidence="7">
    <location>
        <begin position="42"/>
        <end position="73"/>
    </location>
</feature>
<evidence type="ECO:0000313" key="9">
    <source>
        <dbReference type="EMBL" id="KAK9182636.1"/>
    </source>
</evidence>
<dbReference type="Proteomes" id="UP001428341">
    <property type="component" value="Unassembled WGS sequence"/>
</dbReference>
<evidence type="ECO:0000256" key="5">
    <source>
        <dbReference type="ARBA" id="ARBA00022771"/>
    </source>
</evidence>
<dbReference type="InterPro" id="IPR007650">
    <property type="entry name" value="Zf-FLZ_dom"/>
</dbReference>
<dbReference type="AlphaFoldDB" id="A0AAP0LTW3"/>
<feature type="region of interest" description="Disordered" evidence="7">
    <location>
        <begin position="131"/>
        <end position="155"/>
    </location>
</feature>